<name>A0A9J5X0I9_SOLCO</name>
<sequence>MSQNSVNIEEANICKCGDYCLLKTSRTLLNPSRQFFGCKASKENGACGYFRWIDSSLENADE</sequence>
<comment type="caution">
    <text evidence="6">The sequence shown here is derived from an EMBL/GenBank/DDBJ whole genome shotgun (WGS) entry which is preliminary data.</text>
</comment>
<dbReference type="OrthoDB" id="2822301at2759"/>
<dbReference type="Proteomes" id="UP000824120">
    <property type="component" value="Chromosome 10"/>
</dbReference>
<keyword evidence="2 4" id="KW-0863">Zinc-finger</keyword>
<organism evidence="6 7">
    <name type="scientific">Solanum commersonii</name>
    <name type="common">Commerson's wild potato</name>
    <name type="synonym">Commerson's nightshade</name>
    <dbReference type="NCBI Taxonomy" id="4109"/>
    <lineage>
        <taxon>Eukaryota</taxon>
        <taxon>Viridiplantae</taxon>
        <taxon>Streptophyta</taxon>
        <taxon>Embryophyta</taxon>
        <taxon>Tracheophyta</taxon>
        <taxon>Spermatophyta</taxon>
        <taxon>Magnoliopsida</taxon>
        <taxon>eudicotyledons</taxon>
        <taxon>Gunneridae</taxon>
        <taxon>Pentapetalae</taxon>
        <taxon>asterids</taxon>
        <taxon>lamiids</taxon>
        <taxon>Solanales</taxon>
        <taxon>Solanaceae</taxon>
        <taxon>Solanoideae</taxon>
        <taxon>Solaneae</taxon>
        <taxon>Solanum</taxon>
    </lineage>
</organism>
<proteinExistence type="predicted"/>
<dbReference type="PANTHER" id="PTHR33248">
    <property type="entry name" value="ZINC ION-BINDING PROTEIN"/>
    <property type="match status" value="1"/>
</dbReference>
<dbReference type="GO" id="GO:0008270">
    <property type="term" value="F:zinc ion binding"/>
    <property type="evidence" value="ECO:0007669"/>
    <property type="project" value="UniProtKB-KW"/>
</dbReference>
<dbReference type="PROSITE" id="PS51999">
    <property type="entry name" value="ZF_GRF"/>
    <property type="match status" value="1"/>
</dbReference>
<dbReference type="AlphaFoldDB" id="A0A9J5X0I9"/>
<reference evidence="6 7" key="1">
    <citation type="submission" date="2020-09" db="EMBL/GenBank/DDBJ databases">
        <title>De no assembly of potato wild relative species, Solanum commersonii.</title>
        <authorList>
            <person name="Cho K."/>
        </authorList>
    </citation>
    <scope>NUCLEOTIDE SEQUENCE [LARGE SCALE GENOMIC DNA]</scope>
    <source>
        <strain evidence="6">LZ3.2</strain>
        <tissue evidence="6">Leaf</tissue>
    </source>
</reference>
<dbReference type="InterPro" id="IPR010666">
    <property type="entry name" value="Znf_GRF"/>
</dbReference>
<evidence type="ECO:0000256" key="3">
    <source>
        <dbReference type="ARBA" id="ARBA00022833"/>
    </source>
</evidence>
<keyword evidence="3" id="KW-0862">Zinc</keyword>
<feature type="domain" description="GRF-type" evidence="5">
    <location>
        <begin position="14"/>
        <end position="56"/>
    </location>
</feature>
<dbReference type="EMBL" id="JACXVP010000010">
    <property type="protein sequence ID" value="KAG5580750.1"/>
    <property type="molecule type" value="Genomic_DNA"/>
</dbReference>
<keyword evidence="1" id="KW-0479">Metal-binding</keyword>
<keyword evidence="7" id="KW-1185">Reference proteome</keyword>
<evidence type="ECO:0000256" key="4">
    <source>
        <dbReference type="PROSITE-ProRule" id="PRU01343"/>
    </source>
</evidence>
<evidence type="ECO:0000256" key="2">
    <source>
        <dbReference type="ARBA" id="ARBA00022771"/>
    </source>
</evidence>
<evidence type="ECO:0000256" key="1">
    <source>
        <dbReference type="ARBA" id="ARBA00022723"/>
    </source>
</evidence>
<protein>
    <recommendedName>
        <fullName evidence="5">GRF-type domain-containing protein</fullName>
    </recommendedName>
</protein>
<gene>
    <name evidence="6" type="ORF">H5410_051377</name>
</gene>
<evidence type="ECO:0000259" key="5">
    <source>
        <dbReference type="PROSITE" id="PS51999"/>
    </source>
</evidence>
<dbReference type="Pfam" id="PF06839">
    <property type="entry name" value="Zn_ribbon_GRF"/>
    <property type="match status" value="1"/>
</dbReference>
<accession>A0A9J5X0I9</accession>
<evidence type="ECO:0000313" key="6">
    <source>
        <dbReference type="EMBL" id="KAG5580750.1"/>
    </source>
</evidence>
<evidence type="ECO:0000313" key="7">
    <source>
        <dbReference type="Proteomes" id="UP000824120"/>
    </source>
</evidence>